<dbReference type="PROSITE" id="PS50928">
    <property type="entry name" value="ABC_TM1"/>
    <property type="match status" value="1"/>
</dbReference>
<dbReference type="CDD" id="cd06261">
    <property type="entry name" value="TM_PBP2"/>
    <property type="match status" value="1"/>
</dbReference>
<dbReference type="AlphaFoldDB" id="A0A6L8W2K8"/>
<keyword evidence="8 9" id="KW-0472">Membrane</keyword>
<dbReference type="RefSeq" id="WP_161313659.1">
    <property type="nucleotide sequence ID" value="NZ_WTUW01000001.1"/>
</dbReference>
<feature type="transmembrane region" description="Helical" evidence="9">
    <location>
        <begin position="28"/>
        <end position="51"/>
    </location>
</feature>
<name>A0A6L8W2K8_9PROT</name>
<feature type="transmembrane region" description="Helical" evidence="9">
    <location>
        <begin position="199"/>
        <end position="226"/>
    </location>
</feature>
<reference evidence="11 12" key="1">
    <citation type="submission" date="2019-12" db="EMBL/GenBank/DDBJ databases">
        <title>Snethiella sp. nov. sp. isolated from sea sand.</title>
        <authorList>
            <person name="Kim J."/>
            <person name="Jeong S.E."/>
            <person name="Jung H.S."/>
            <person name="Jeon C.O."/>
        </authorList>
    </citation>
    <scope>NUCLEOTIDE SEQUENCE [LARGE SCALE GENOMIC DNA]</scope>
    <source>
        <strain evidence="11 12">DP05</strain>
    </source>
</reference>
<keyword evidence="2 9" id="KW-0813">Transport</keyword>
<dbReference type="Proteomes" id="UP000476030">
    <property type="component" value="Unassembled WGS sequence"/>
</dbReference>
<keyword evidence="12" id="KW-1185">Reference proteome</keyword>
<sequence>MAVVDSSRQVIQSQSPWREVARAFRQSWAGVCGLAILILVILFTCTGPFFYPVDPFEIVWAPLTPPGTFIQAPLGTDFLGRDILAGLVHSGPATLVVGLLAGIITVTISLLVGTVAGYYDGVIGKILMRVTEFFQVLPALVFAMVLITLFTPTFYNVALIIGIVSWPTMACLTRAEVLRVRKLEYVIAARSIGAGNRWIIWRVILPNALAPLIVAATLTIGFAILFESGLSFLGLGDPNVLSWGQMIGAGREYMFDGWWVVTLPGGMIFLTVLGFSLVGDGLNSAFNPKRRER</sequence>
<protein>
    <submittedName>
        <fullName evidence="11">ABC transporter permease subunit</fullName>
    </submittedName>
</protein>
<dbReference type="GO" id="GO:0055085">
    <property type="term" value="P:transmembrane transport"/>
    <property type="evidence" value="ECO:0007669"/>
    <property type="project" value="InterPro"/>
</dbReference>
<keyword evidence="6" id="KW-0653">Protein transport</keyword>
<evidence type="ECO:0000256" key="9">
    <source>
        <dbReference type="RuleBase" id="RU363032"/>
    </source>
</evidence>
<feature type="transmembrane region" description="Helical" evidence="9">
    <location>
        <begin position="131"/>
        <end position="151"/>
    </location>
</feature>
<keyword evidence="7 9" id="KW-1133">Transmembrane helix</keyword>
<feature type="transmembrane region" description="Helical" evidence="9">
    <location>
        <begin position="258"/>
        <end position="283"/>
    </location>
</feature>
<dbReference type="InterPro" id="IPR035906">
    <property type="entry name" value="MetI-like_sf"/>
</dbReference>
<feature type="transmembrane region" description="Helical" evidence="9">
    <location>
        <begin position="95"/>
        <end position="119"/>
    </location>
</feature>
<dbReference type="Pfam" id="PF00528">
    <property type="entry name" value="BPD_transp_1"/>
    <property type="match status" value="1"/>
</dbReference>
<dbReference type="EMBL" id="WTUW01000001">
    <property type="protein sequence ID" value="MZR29168.1"/>
    <property type="molecule type" value="Genomic_DNA"/>
</dbReference>
<evidence type="ECO:0000256" key="8">
    <source>
        <dbReference type="ARBA" id="ARBA00023136"/>
    </source>
</evidence>
<gene>
    <name evidence="11" type="ORF">GQE98_00830</name>
</gene>
<evidence type="ECO:0000259" key="10">
    <source>
        <dbReference type="PROSITE" id="PS50928"/>
    </source>
</evidence>
<organism evidence="11 12">
    <name type="scientific">Sneathiella litorea</name>
    <dbReference type="NCBI Taxonomy" id="2606216"/>
    <lineage>
        <taxon>Bacteria</taxon>
        <taxon>Pseudomonadati</taxon>
        <taxon>Pseudomonadota</taxon>
        <taxon>Alphaproteobacteria</taxon>
        <taxon>Sneathiellales</taxon>
        <taxon>Sneathiellaceae</taxon>
        <taxon>Sneathiella</taxon>
    </lineage>
</organism>
<comment type="subcellular location">
    <subcellularLocation>
        <location evidence="1 9">Cell membrane</location>
        <topology evidence="1 9">Multi-pass membrane protein</topology>
    </subcellularLocation>
</comment>
<evidence type="ECO:0000256" key="4">
    <source>
        <dbReference type="ARBA" id="ARBA00022692"/>
    </source>
</evidence>
<dbReference type="Pfam" id="PF12911">
    <property type="entry name" value="OppC_N"/>
    <property type="match status" value="1"/>
</dbReference>
<dbReference type="GO" id="GO:0015031">
    <property type="term" value="P:protein transport"/>
    <property type="evidence" value="ECO:0007669"/>
    <property type="project" value="UniProtKB-KW"/>
</dbReference>
<evidence type="ECO:0000256" key="1">
    <source>
        <dbReference type="ARBA" id="ARBA00004651"/>
    </source>
</evidence>
<keyword evidence="4 9" id="KW-0812">Transmembrane</keyword>
<dbReference type="GO" id="GO:0005886">
    <property type="term" value="C:plasma membrane"/>
    <property type="evidence" value="ECO:0007669"/>
    <property type="project" value="UniProtKB-SubCell"/>
</dbReference>
<dbReference type="InterPro" id="IPR050366">
    <property type="entry name" value="BP-dependent_transpt_permease"/>
</dbReference>
<evidence type="ECO:0000256" key="2">
    <source>
        <dbReference type="ARBA" id="ARBA00022448"/>
    </source>
</evidence>
<evidence type="ECO:0000313" key="11">
    <source>
        <dbReference type="EMBL" id="MZR29168.1"/>
    </source>
</evidence>
<proteinExistence type="inferred from homology"/>
<dbReference type="Gene3D" id="1.10.3720.10">
    <property type="entry name" value="MetI-like"/>
    <property type="match status" value="1"/>
</dbReference>
<keyword evidence="5" id="KW-0571">Peptide transport</keyword>
<evidence type="ECO:0000256" key="3">
    <source>
        <dbReference type="ARBA" id="ARBA00022475"/>
    </source>
</evidence>
<dbReference type="InterPro" id="IPR000515">
    <property type="entry name" value="MetI-like"/>
</dbReference>
<dbReference type="SUPFAM" id="SSF161098">
    <property type="entry name" value="MetI-like"/>
    <property type="match status" value="1"/>
</dbReference>
<evidence type="ECO:0000313" key="12">
    <source>
        <dbReference type="Proteomes" id="UP000476030"/>
    </source>
</evidence>
<dbReference type="GO" id="GO:0015833">
    <property type="term" value="P:peptide transport"/>
    <property type="evidence" value="ECO:0007669"/>
    <property type="project" value="UniProtKB-KW"/>
</dbReference>
<feature type="domain" description="ABC transmembrane type-1" evidence="10">
    <location>
        <begin position="91"/>
        <end position="279"/>
    </location>
</feature>
<evidence type="ECO:0000256" key="7">
    <source>
        <dbReference type="ARBA" id="ARBA00022989"/>
    </source>
</evidence>
<dbReference type="InterPro" id="IPR025966">
    <property type="entry name" value="OppC_N"/>
</dbReference>
<keyword evidence="3" id="KW-1003">Cell membrane</keyword>
<feature type="transmembrane region" description="Helical" evidence="9">
    <location>
        <begin position="157"/>
        <end position="178"/>
    </location>
</feature>
<evidence type="ECO:0000256" key="6">
    <source>
        <dbReference type="ARBA" id="ARBA00022927"/>
    </source>
</evidence>
<dbReference type="PANTHER" id="PTHR43386:SF1">
    <property type="entry name" value="D,D-DIPEPTIDE TRANSPORT SYSTEM PERMEASE PROTEIN DDPC-RELATED"/>
    <property type="match status" value="1"/>
</dbReference>
<comment type="caution">
    <text evidence="11">The sequence shown here is derived from an EMBL/GenBank/DDBJ whole genome shotgun (WGS) entry which is preliminary data.</text>
</comment>
<accession>A0A6L8W2K8</accession>
<dbReference type="PANTHER" id="PTHR43386">
    <property type="entry name" value="OLIGOPEPTIDE TRANSPORT SYSTEM PERMEASE PROTEIN APPC"/>
    <property type="match status" value="1"/>
</dbReference>
<evidence type="ECO:0000256" key="5">
    <source>
        <dbReference type="ARBA" id="ARBA00022856"/>
    </source>
</evidence>
<comment type="similarity">
    <text evidence="9">Belongs to the binding-protein-dependent transport system permease family.</text>
</comment>